<proteinExistence type="predicted"/>
<evidence type="ECO:0000313" key="1">
    <source>
        <dbReference type="EMBL" id="GCE11268.1"/>
    </source>
</evidence>
<gene>
    <name evidence="1" type="ORF">KTT_11270</name>
</gene>
<organism evidence="1 2">
    <name type="scientific">Tengunoibacter tsumagoiensis</name>
    <dbReference type="NCBI Taxonomy" id="2014871"/>
    <lineage>
        <taxon>Bacteria</taxon>
        <taxon>Bacillati</taxon>
        <taxon>Chloroflexota</taxon>
        <taxon>Ktedonobacteria</taxon>
        <taxon>Ktedonobacterales</taxon>
        <taxon>Dictyobacteraceae</taxon>
        <taxon>Tengunoibacter</taxon>
    </lineage>
</organism>
<sequence>MRKTFFMHFSFVVECTLIEIFLNRKAEEAIRGNRRSEYTTECVKFFKAASWDYHCCSNHSSAGSYEPIV</sequence>
<dbReference type="Proteomes" id="UP000287352">
    <property type="component" value="Unassembled WGS sequence"/>
</dbReference>
<accession>A0A401ZWM2</accession>
<keyword evidence="2" id="KW-1185">Reference proteome</keyword>
<dbReference type="AlphaFoldDB" id="A0A401ZWM2"/>
<evidence type="ECO:0000313" key="2">
    <source>
        <dbReference type="Proteomes" id="UP000287352"/>
    </source>
</evidence>
<dbReference type="EMBL" id="BIFR01000001">
    <property type="protein sequence ID" value="GCE11268.1"/>
    <property type="molecule type" value="Genomic_DNA"/>
</dbReference>
<name>A0A401ZWM2_9CHLR</name>
<protein>
    <submittedName>
        <fullName evidence="1">Uncharacterized protein</fullName>
    </submittedName>
</protein>
<reference evidence="2" key="1">
    <citation type="submission" date="2018-12" db="EMBL/GenBank/DDBJ databases">
        <title>Tengunoibacter tsumagoiensis gen. nov., sp. nov., Dictyobacter kobayashii sp. nov., D. alpinus sp. nov., and D. joshuensis sp. nov. and description of Dictyobacteraceae fam. nov. within the order Ktedonobacterales isolated from Tengu-no-mugimeshi.</title>
        <authorList>
            <person name="Wang C.M."/>
            <person name="Zheng Y."/>
            <person name="Sakai Y."/>
            <person name="Toyoda A."/>
            <person name="Minakuchi Y."/>
            <person name="Abe K."/>
            <person name="Yokota A."/>
            <person name="Yabe S."/>
        </authorList>
    </citation>
    <scope>NUCLEOTIDE SEQUENCE [LARGE SCALE GENOMIC DNA]</scope>
    <source>
        <strain evidence="2">Uno3</strain>
    </source>
</reference>
<comment type="caution">
    <text evidence="1">The sequence shown here is derived from an EMBL/GenBank/DDBJ whole genome shotgun (WGS) entry which is preliminary data.</text>
</comment>